<evidence type="ECO:0000256" key="6">
    <source>
        <dbReference type="ARBA" id="ARBA00022801"/>
    </source>
</evidence>
<dbReference type="InterPro" id="IPR002043">
    <property type="entry name" value="UDG_fam1"/>
</dbReference>
<dbReference type="CDD" id="cd10027">
    <property type="entry name" value="UDG-F1-like"/>
    <property type="match status" value="1"/>
</dbReference>
<dbReference type="InterPro" id="IPR036895">
    <property type="entry name" value="Uracil-DNA_glycosylase-like_sf"/>
</dbReference>
<accession>A0ABP8J835</accession>
<feature type="region of interest" description="Disordered" evidence="10">
    <location>
        <begin position="1"/>
        <end position="21"/>
    </location>
</feature>
<dbReference type="SMART" id="SM00986">
    <property type="entry name" value="UDG"/>
    <property type="match status" value="1"/>
</dbReference>
<evidence type="ECO:0000313" key="12">
    <source>
        <dbReference type="EMBL" id="GAA4386672.1"/>
    </source>
</evidence>
<gene>
    <name evidence="8" type="primary">ung</name>
    <name evidence="12" type="ORF">GCM10023153_00490</name>
</gene>
<dbReference type="NCBIfam" id="NF003588">
    <property type="entry name" value="PRK05254.1-1"/>
    <property type="match status" value="1"/>
</dbReference>
<keyword evidence="5 8" id="KW-0227">DNA damage</keyword>
<dbReference type="InterPro" id="IPR005122">
    <property type="entry name" value="Uracil-DNA_glycosylase-like"/>
</dbReference>
<dbReference type="RefSeq" id="WP_246196849.1">
    <property type="nucleotide sequence ID" value="NZ_BAABFX010000004.1"/>
</dbReference>
<comment type="function">
    <text evidence="2 8">Excises uracil residues from the DNA which can arise as a result of misincorporation of dUMP residues by DNA polymerase or due to deamination of cytosine.</text>
</comment>
<dbReference type="PANTHER" id="PTHR11264">
    <property type="entry name" value="URACIL-DNA GLYCOSYLASE"/>
    <property type="match status" value="1"/>
</dbReference>
<comment type="caution">
    <text evidence="12">The sequence shown here is derived from an EMBL/GenBank/DDBJ whole genome shotgun (WGS) entry which is preliminary data.</text>
</comment>
<dbReference type="PROSITE" id="PS00130">
    <property type="entry name" value="U_DNA_GLYCOSYLASE"/>
    <property type="match status" value="1"/>
</dbReference>
<comment type="catalytic activity">
    <reaction evidence="1 8">
        <text>Hydrolyzes single-stranded DNA or mismatched double-stranded DNA and polynucleotides, releasing free uracil.</text>
        <dbReference type="EC" id="3.2.2.27"/>
    </reaction>
</comment>
<dbReference type="HAMAP" id="MF_00148">
    <property type="entry name" value="UDG"/>
    <property type="match status" value="1"/>
</dbReference>
<comment type="subcellular location">
    <subcellularLocation>
        <location evidence="8">Cytoplasm</location>
    </subcellularLocation>
</comment>
<evidence type="ECO:0000313" key="13">
    <source>
        <dbReference type="Proteomes" id="UP001500390"/>
    </source>
</evidence>
<evidence type="ECO:0000256" key="3">
    <source>
        <dbReference type="ARBA" id="ARBA00008184"/>
    </source>
</evidence>
<proteinExistence type="inferred from homology"/>
<keyword evidence="13" id="KW-1185">Reference proteome</keyword>
<feature type="domain" description="Uracil-DNA glycosylase-like" evidence="11">
    <location>
        <begin position="167"/>
        <end position="334"/>
    </location>
</feature>
<feature type="compositionally biased region" description="Basic and acidic residues" evidence="10">
    <location>
        <begin position="1"/>
        <end position="10"/>
    </location>
</feature>
<evidence type="ECO:0000256" key="8">
    <source>
        <dbReference type="HAMAP-Rule" id="MF_00148"/>
    </source>
</evidence>
<evidence type="ECO:0000256" key="10">
    <source>
        <dbReference type="SAM" id="MobiDB-lite"/>
    </source>
</evidence>
<evidence type="ECO:0000256" key="5">
    <source>
        <dbReference type="ARBA" id="ARBA00022763"/>
    </source>
</evidence>
<name>A0ABP8J835_9MICO</name>
<dbReference type="SUPFAM" id="SSF52141">
    <property type="entry name" value="Uracil-DNA glycosylase-like"/>
    <property type="match status" value="1"/>
</dbReference>
<dbReference type="Gene3D" id="3.40.470.10">
    <property type="entry name" value="Uracil-DNA glycosylase-like domain"/>
    <property type="match status" value="1"/>
</dbReference>
<keyword evidence="8" id="KW-0963">Cytoplasm</keyword>
<dbReference type="PANTHER" id="PTHR11264:SF0">
    <property type="entry name" value="URACIL-DNA GLYCOSYLASE"/>
    <property type="match status" value="1"/>
</dbReference>
<dbReference type="InterPro" id="IPR018085">
    <property type="entry name" value="Ura-DNA_Glyclase_AS"/>
</dbReference>
<organism evidence="12 13">
    <name type="scientific">Ornithinibacter aureus</name>
    <dbReference type="NCBI Taxonomy" id="622664"/>
    <lineage>
        <taxon>Bacteria</taxon>
        <taxon>Bacillati</taxon>
        <taxon>Actinomycetota</taxon>
        <taxon>Actinomycetes</taxon>
        <taxon>Micrococcales</taxon>
        <taxon>Intrasporangiaceae</taxon>
        <taxon>Ornithinibacter</taxon>
    </lineage>
</organism>
<dbReference type="NCBIfam" id="NF003592">
    <property type="entry name" value="PRK05254.1-5"/>
    <property type="match status" value="1"/>
</dbReference>
<evidence type="ECO:0000256" key="9">
    <source>
        <dbReference type="PROSITE-ProRule" id="PRU10072"/>
    </source>
</evidence>
<dbReference type="EMBL" id="BAABFX010000004">
    <property type="protein sequence ID" value="GAA4386672.1"/>
    <property type="molecule type" value="Genomic_DNA"/>
</dbReference>
<keyword evidence="7 8" id="KW-0234">DNA repair</keyword>
<evidence type="ECO:0000259" key="11">
    <source>
        <dbReference type="SMART" id="SM00986"/>
    </source>
</evidence>
<sequence length="504" mass="54683">MGEIGQRDPWESAVSAQQEGLAGLPPRRMLARVEAMAKADAYFRDQAMPDVAISATPNPLQGLWIVGHHDPDRPDEVLVGNGPLVVPTEGEVYMSGSAPPWPEETGLEEPEIWAFERGEPLLPDDWGDRLAGEFEKEYWSKLLEFVGDERGKHEVYPPPSQTFRAFELTSFDNVKVVILGQDPYPNPGEAHGLAFSVPVGVEKPPSLRNVHAVLESDLGGHAPAHGNLEAWANQGVLLLNTALTVRAGSKQDHLVHRRWRWERQGWATFTDAVIDAINAKPKRVVFILWGADAKRKAKRITAPHIVITSSHPSPLGAYRGFLESTPFSDANSALPPPTRIDWWSIGGDPATLSDEGSSDTNRSDFALADLLSATLASTGASPDAHEWGRAILDAVVHVTHEPGGFRVERGLVEAMKSTASLLQRGITPFQGLLEAPRSVAAVYQKHRIALGDLVMERDQLLNAVLGDLGAAVMDQLHGVTWRDLEKLGAVREQADGVGGTGIGA</sequence>
<keyword evidence="6 8" id="KW-0378">Hydrolase</keyword>
<dbReference type="EC" id="3.2.2.27" evidence="4 8"/>
<reference evidence="13" key="1">
    <citation type="journal article" date="2019" name="Int. J. Syst. Evol. Microbiol.">
        <title>The Global Catalogue of Microorganisms (GCM) 10K type strain sequencing project: providing services to taxonomists for standard genome sequencing and annotation.</title>
        <authorList>
            <consortium name="The Broad Institute Genomics Platform"/>
            <consortium name="The Broad Institute Genome Sequencing Center for Infectious Disease"/>
            <person name="Wu L."/>
            <person name="Ma J."/>
        </authorList>
    </citation>
    <scope>NUCLEOTIDE SEQUENCE [LARGE SCALE GENOMIC DNA]</scope>
    <source>
        <strain evidence="13">JCM 17738</strain>
    </source>
</reference>
<evidence type="ECO:0000256" key="1">
    <source>
        <dbReference type="ARBA" id="ARBA00001400"/>
    </source>
</evidence>
<dbReference type="NCBIfam" id="NF003589">
    <property type="entry name" value="PRK05254.1-2"/>
    <property type="match status" value="1"/>
</dbReference>
<evidence type="ECO:0000256" key="2">
    <source>
        <dbReference type="ARBA" id="ARBA00002631"/>
    </source>
</evidence>
<protein>
    <recommendedName>
        <fullName evidence="4 8">Uracil-DNA glycosylase</fullName>
        <shortName evidence="8">UDG</shortName>
        <ecNumber evidence="4 8">3.2.2.27</ecNumber>
    </recommendedName>
</protein>
<dbReference type="SMART" id="SM00987">
    <property type="entry name" value="UreE_C"/>
    <property type="match status" value="1"/>
</dbReference>
<evidence type="ECO:0000256" key="4">
    <source>
        <dbReference type="ARBA" id="ARBA00012030"/>
    </source>
</evidence>
<dbReference type="Pfam" id="PF03167">
    <property type="entry name" value="UDG"/>
    <property type="match status" value="1"/>
</dbReference>
<evidence type="ECO:0000256" key="7">
    <source>
        <dbReference type="ARBA" id="ARBA00023204"/>
    </source>
</evidence>
<comment type="similarity">
    <text evidence="3 8">Belongs to the uracil-DNA glycosylase (UDG) superfamily. UNG family.</text>
</comment>
<dbReference type="NCBIfam" id="TIGR00628">
    <property type="entry name" value="ung"/>
    <property type="match status" value="1"/>
</dbReference>
<feature type="active site" description="Proton acceptor" evidence="8 9">
    <location>
        <position position="182"/>
    </location>
</feature>
<dbReference type="Proteomes" id="UP001500390">
    <property type="component" value="Unassembled WGS sequence"/>
</dbReference>